<keyword evidence="10 11" id="KW-0275">Fatty acid biosynthesis</keyword>
<evidence type="ECO:0000256" key="6">
    <source>
        <dbReference type="ARBA" id="ARBA00022989"/>
    </source>
</evidence>
<evidence type="ECO:0000256" key="1">
    <source>
        <dbReference type="ARBA" id="ARBA00004141"/>
    </source>
</evidence>
<dbReference type="GO" id="GO:0005789">
    <property type="term" value="C:endoplasmic reticulum membrane"/>
    <property type="evidence" value="ECO:0007669"/>
    <property type="project" value="TreeGrafter"/>
</dbReference>
<evidence type="ECO:0000313" key="13">
    <source>
        <dbReference type="Proteomes" id="UP001151699"/>
    </source>
</evidence>
<evidence type="ECO:0000256" key="11">
    <source>
        <dbReference type="RuleBase" id="RU000581"/>
    </source>
</evidence>
<dbReference type="GO" id="GO:0004768">
    <property type="term" value="F:stearoyl-CoA 9-desaturase activity"/>
    <property type="evidence" value="ECO:0007669"/>
    <property type="project" value="TreeGrafter"/>
</dbReference>
<keyword evidence="8" id="KW-0443">Lipid metabolism</keyword>
<evidence type="ECO:0000256" key="7">
    <source>
        <dbReference type="ARBA" id="ARBA00023002"/>
    </source>
</evidence>
<dbReference type="PRINTS" id="PR00075">
    <property type="entry name" value="FACDDSATRASE"/>
</dbReference>
<keyword evidence="3 11" id="KW-0444">Lipid biosynthesis</keyword>
<reference evidence="12" key="1">
    <citation type="submission" date="2022-07" db="EMBL/GenBank/DDBJ databases">
        <authorList>
            <person name="Trinca V."/>
            <person name="Uliana J.V.C."/>
            <person name="Torres T.T."/>
            <person name="Ward R.J."/>
            <person name="Monesi N."/>
        </authorList>
    </citation>
    <scope>NUCLEOTIDE SEQUENCE</scope>
    <source>
        <strain evidence="12">HSMRA1968</strain>
        <tissue evidence="12">Whole embryos</tissue>
    </source>
</reference>
<keyword evidence="9" id="KW-0472">Membrane</keyword>
<comment type="similarity">
    <text evidence="2 11">Belongs to the fatty acid desaturase type 1 family.</text>
</comment>
<name>A0A9Q0MX51_9DIPT</name>
<evidence type="ECO:0000256" key="8">
    <source>
        <dbReference type="ARBA" id="ARBA00023098"/>
    </source>
</evidence>
<dbReference type="Proteomes" id="UP001151699">
    <property type="component" value="Chromosome X"/>
</dbReference>
<evidence type="ECO:0000256" key="5">
    <source>
        <dbReference type="ARBA" id="ARBA00022832"/>
    </source>
</evidence>
<evidence type="ECO:0000256" key="9">
    <source>
        <dbReference type="ARBA" id="ARBA00023136"/>
    </source>
</evidence>
<dbReference type="CDD" id="cd03505">
    <property type="entry name" value="Delta9-FADS-like"/>
    <property type="match status" value="1"/>
</dbReference>
<dbReference type="PANTHER" id="PTHR11351:SF92">
    <property type="entry name" value="ACYL-COA DESATURASE 2-LIKE PROTEIN"/>
    <property type="match status" value="1"/>
</dbReference>
<comment type="subcellular location">
    <subcellularLocation>
        <location evidence="1">Membrane</location>
        <topology evidence="1">Multi-pass membrane protein</topology>
    </subcellularLocation>
</comment>
<dbReference type="PANTHER" id="PTHR11351">
    <property type="entry name" value="ACYL-COA DESATURASE"/>
    <property type="match status" value="1"/>
</dbReference>
<dbReference type="GO" id="GO:0006636">
    <property type="term" value="P:unsaturated fatty acid biosynthetic process"/>
    <property type="evidence" value="ECO:0007669"/>
    <property type="project" value="TreeGrafter"/>
</dbReference>
<comment type="domain">
    <text evidence="11">The histidine box domains are involved in binding the catalytic metal ions.</text>
</comment>
<dbReference type="InterPro" id="IPR015876">
    <property type="entry name" value="Acyl-CoA_DS"/>
</dbReference>
<sequence>MRVRCGRKLYIVVTQVVDRLMYEFTCGHNFENNSHYKVLYTIFSLWLPTMIPCYFWGEDPIISLFASFFARTVIQLNATWLVNSAAHLYGTRPFDKSIFPVESMCVAFFAVGEGWHNYHHAFPWDYRASELGSPLNVTGFLIDLLAQAGLVYDRKEATHNMVKNRVLRTGDKSHKVYGSDEGRRAFKTLFNIWKHPSNPTYNSIFSPKPKIINGDGYALIPDELAKSEMDEDLLSRENEQLEKEQLKGENNNNLIVKLSKLMEDGIGADKNIECNNNVTSNSRNCIPRDKSELNVDEVLLVKL</sequence>
<dbReference type="GO" id="GO:0005506">
    <property type="term" value="F:iron ion binding"/>
    <property type="evidence" value="ECO:0007669"/>
    <property type="project" value="TreeGrafter"/>
</dbReference>
<proteinExistence type="inferred from homology"/>
<dbReference type="EMBL" id="WJQU01000003">
    <property type="protein sequence ID" value="KAJ6639134.1"/>
    <property type="molecule type" value="Genomic_DNA"/>
</dbReference>
<organism evidence="12 13">
    <name type="scientific">Pseudolycoriella hygida</name>
    <dbReference type="NCBI Taxonomy" id="35572"/>
    <lineage>
        <taxon>Eukaryota</taxon>
        <taxon>Metazoa</taxon>
        <taxon>Ecdysozoa</taxon>
        <taxon>Arthropoda</taxon>
        <taxon>Hexapoda</taxon>
        <taxon>Insecta</taxon>
        <taxon>Pterygota</taxon>
        <taxon>Neoptera</taxon>
        <taxon>Endopterygota</taxon>
        <taxon>Diptera</taxon>
        <taxon>Nematocera</taxon>
        <taxon>Sciaroidea</taxon>
        <taxon>Sciaridae</taxon>
        <taxon>Pseudolycoriella</taxon>
    </lineage>
</organism>
<keyword evidence="4 11" id="KW-0812">Transmembrane</keyword>
<keyword evidence="5" id="KW-0276">Fatty acid metabolism</keyword>
<comment type="caution">
    <text evidence="12">The sequence shown here is derived from an EMBL/GenBank/DDBJ whole genome shotgun (WGS) entry which is preliminary data.</text>
</comment>
<protein>
    <submittedName>
        <fullName evidence="12">Acyl-CoA Delta12-desaturase</fullName>
    </submittedName>
</protein>
<evidence type="ECO:0000256" key="4">
    <source>
        <dbReference type="ARBA" id="ARBA00022692"/>
    </source>
</evidence>
<comment type="cofactor">
    <cofactor evidence="11">
        <name>Fe(2+)</name>
        <dbReference type="ChEBI" id="CHEBI:29033"/>
    </cofactor>
</comment>
<evidence type="ECO:0000256" key="2">
    <source>
        <dbReference type="ARBA" id="ARBA00009295"/>
    </source>
</evidence>
<keyword evidence="13" id="KW-1185">Reference proteome</keyword>
<accession>A0A9Q0MX51</accession>
<evidence type="ECO:0000313" key="12">
    <source>
        <dbReference type="EMBL" id="KAJ6639134.1"/>
    </source>
</evidence>
<keyword evidence="7 11" id="KW-0560">Oxidoreductase</keyword>
<dbReference type="AlphaFoldDB" id="A0A9Q0MX51"/>
<evidence type="ECO:0000256" key="3">
    <source>
        <dbReference type="ARBA" id="ARBA00022516"/>
    </source>
</evidence>
<dbReference type="OrthoDB" id="10260134at2759"/>
<evidence type="ECO:0000256" key="10">
    <source>
        <dbReference type="ARBA" id="ARBA00023160"/>
    </source>
</evidence>
<gene>
    <name evidence="12" type="primary">D12Des</name>
    <name evidence="12" type="ORF">Bhyg_11874</name>
</gene>
<keyword evidence="6" id="KW-1133">Transmembrane helix</keyword>